<dbReference type="RefSeq" id="WP_094127510.1">
    <property type="nucleotide sequence ID" value="NZ_CP040788.1"/>
</dbReference>
<dbReference type="AlphaFoldDB" id="A0A225C7S1"/>
<gene>
    <name evidence="3" type="ORF">B5P24_06905</name>
</gene>
<reference evidence="3" key="1">
    <citation type="submission" date="2017-08" db="EMBL/GenBank/DDBJ databases">
        <title>Genomes of multiple Clavibacter strains from different subspecies.</title>
        <authorList>
            <person name="Yuan X.-K."/>
            <person name="Li X.-S."/>
            <person name="Nie J."/>
            <person name="De Boer S.H."/>
        </authorList>
    </citation>
    <scope>NUCLEOTIDE SEQUENCE [LARGE SCALE GENOMIC DNA]</scope>
    <source>
        <strain evidence="3">ATCC 33566</strain>
    </source>
</reference>
<dbReference type="Pfam" id="PF26526">
    <property type="entry name" value="DUF8175"/>
    <property type="match status" value="1"/>
</dbReference>
<feature type="domain" description="DUF8175" evidence="2">
    <location>
        <begin position="59"/>
        <end position="249"/>
    </location>
</feature>
<evidence type="ECO:0000259" key="2">
    <source>
        <dbReference type="Pfam" id="PF26526"/>
    </source>
</evidence>
<organism evidence="3 4">
    <name type="scientific">Clavibacter tessellarius</name>
    <dbReference type="NCBI Taxonomy" id="31965"/>
    <lineage>
        <taxon>Bacteria</taxon>
        <taxon>Bacillati</taxon>
        <taxon>Actinomycetota</taxon>
        <taxon>Actinomycetes</taxon>
        <taxon>Micrococcales</taxon>
        <taxon>Microbacteriaceae</taxon>
        <taxon>Clavibacter</taxon>
    </lineage>
</organism>
<evidence type="ECO:0000256" key="1">
    <source>
        <dbReference type="SAM" id="MobiDB-lite"/>
    </source>
</evidence>
<accession>A0A225C7S1</accession>
<protein>
    <recommendedName>
        <fullName evidence="2">DUF8175 domain-containing protein</fullName>
    </recommendedName>
</protein>
<dbReference type="EMBL" id="MZMQ01000001">
    <property type="protein sequence ID" value="OQJ62738.1"/>
    <property type="molecule type" value="Genomic_DNA"/>
</dbReference>
<name>A0A225C7S1_9MICO</name>
<dbReference type="InterPro" id="IPR058488">
    <property type="entry name" value="DUF8175"/>
</dbReference>
<dbReference type="Proteomes" id="UP000215316">
    <property type="component" value="Unassembled WGS sequence"/>
</dbReference>
<dbReference type="OrthoDB" id="4428031at2"/>
<feature type="compositionally biased region" description="Low complexity" evidence="1">
    <location>
        <begin position="43"/>
        <end position="67"/>
    </location>
</feature>
<evidence type="ECO:0000313" key="4">
    <source>
        <dbReference type="Proteomes" id="UP000215316"/>
    </source>
</evidence>
<evidence type="ECO:0000313" key="3">
    <source>
        <dbReference type="EMBL" id="OQJ62738.1"/>
    </source>
</evidence>
<feature type="region of interest" description="Disordered" evidence="1">
    <location>
        <begin position="37"/>
        <end position="68"/>
    </location>
</feature>
<comment type="caution">
    <text evidence="3">The sequence shown here is derived from an EMBL/GenBank/DDBJ whole genome shotgun (WGS) entry which is preliminary data.</text>
</comment>
<keyword evidence="4" id="KW-1185">Reference proteome</keyword>
<sequence length="253" mass="25690">MSTPATPFHKRPLWIAIAAFLALVLVGGGIAAATGAFSGGGTPVAAPTSDTTSASEAAPSPSASTLPDGAASVCGLPGYEETSSLDTAPTARWEIIGTMAAPRDTTATGPGKTEDDGRFTTCFAHTAAGALFASINFTAVSTDARNFPRLYELLADGAAKDQAKAAGPTAKSQGTASGSRAQVSGFKIDRYSGDEATVDLALSYSGNDPQLISMPVVVRWEQGDWKVVFAQDGPPIKPSALTSLGGYIPFSGV</sequence>
<proteinExistence type="predicted"/>